<evidence type="ECO:0000313" key="3">
    <source>
        <dbReference type="Proteomes" id="UP000003676"/>
    </source>
</evidence>
<dbReference type="HOGENOM" id="CLU_2492801_0_0_7"/>
<organism evidence="2 3">
    <name type="scientific">Desulfovibrio piger ATCC 29098</name>
    <dbReference type="NCBI Taxonomy" id="411464"/>
    <lineage>
        <taxon>Bacteria</taxon>
        <taxon>Pseudomonadati</taxon>
        <taxon>Thermodesulfobacteriota</taxon>
        <taxon>Desulfovibrionia</taxon>
        <taxon>Desulfovibrionales</taxon>
        <taxon>Desulfovibrionaceae</taxon>
        <taxon>Desulfovibrio</taxon>
    </lineage>
</organism>
<feature type="region of interest" description="Disordered" evidence="1">
    <location>
        <begin position="44"/>
        <end position="86"/>
    </location>
</feature>
<feature type="compositionally biased region" description="Gly residues" evidence="1">
    <location>
        <begin position="76"/>
        <end position="86"/>
    </location>
</feature>
<evidence type="ECO:0000256" key="1">
    <source>
        <dbReference type="SAM" id="MobiDB-lite"/>
    </source>
</evidence>
<feature type="compositionally biased region" description="Basic and acidic residues" evidence="1">
    <location>
        <begin position="47"/>
        <end position="73"/>
    </location>
</feature>
<proteinExistence type="predicted"/>
<reference evidence="2 3" key="2">
    <citation type="submission" date="2008-10" db="EMBL/GenBank/DDBJ databases">
        <authorList>
            <person name="Fulton L."/>
            <person name="Clifton S."/>
            <person name="Fulton B."/>
            <person name="Xu J."/>
            <person name="Minx P."/>
            <person name="Pepin K.H."/>
            <person name="Johnson M."/>
            <person name="Bhonagiri V."/>
            <person name="Nash W.E."/>
            <person name="Mardis E.R."/>
            <person name="Wilson R.K."/>
        </authorList>
    </citation>
    <scope>NUCLEOTIDE SEQUENCE [LARGE SCALE GENOMIC DNA]</scope>
    <source>
        <strain evidence="2 3">ATCC 29098</strain>
    </source>
</reference>
<comment type="caution">
    <text evidence="2">The sequence shown here is derived from an EMBL/GenBank/DDBJ whole genome shotgun (WGS) entry which is preliminary data.</text>
</comment>
<sequence>MGNHREAERGRDLGAWENIRGAVLTGDLAQAAGHARRALGCGSRAGFHGEPEYREEERRSREDAVTTDRRKACQGEIGGGGLLPVR</sequence>
<reference evidence="2 3" key="1">
    <citation type="submission" date="2008-10" db="EMBL/GenBank/DDBJ databases">
        <title>Draft genome sequence of Desulvovibrio piger (ATCC 29098).</title>
        <authorList>
            <person name="Sudarsanam P."/>
            <person name="Ley R."/>
            <person name="Guruge J."/>
            <person name="Turnbaugh P.J."/>
            <person name="Mahowald M."/>
            <person name="Liep D."/>
            <person name="Gordon J."/>
        </authorList>
    </citation>
    <scope>NUCLEOTIDE SEQUENCE [LARGE SCALE GENOMIC DNA]</scope>
    <source>
        <strain evidence="2 3">ATCC 29098</strain>
    </source>
</reference>
<dbReference type="AlphaFoldDB" id="B6WWE6"/>
<gene>
    <name evidence="2" type="ORF">DESPIG_02414</name>
</gene>
<protein>
    <submittedName>
        <fullName evidence="2">Uncharacterized protein</fullName>
    </submittedName>
</protein>
<accession>B6WWE6</accession>
<dbReference type="Proteomes" id="UP000003676">
    <property type="component" value="Unassembled WGS sequence"/>
</dbReference>
<evidence type="ECO:0000313" key="2">
    <source>
        <dbReference type="EMBL" id="EEB32701.1"/>
    </source>
</evidence>
<dbReference type="EMBL" id="ABXU01000071">
    <property type="protein sequence ID" value="EEB32701.1"/>
    <property type="molecule type" value="Genomic_DNA"/>
</dbReference>
<name>B6WWE6_9BACT</name>